<dbReference type="EMBL" id="JBHUIY010000040">
    <property type="protein sequence ID" value="MFD2235258.1"/>
    <property type="molecule type" value="Genomic_DNA"/>
</dbReference>
<dbReference type="Gene3D" id="2.60.40.2470">
    <property type="entry name" value="SoxY domain"/>
    <property type="match status" value="1"/>
</dbReference>
<evidence type="ECO:0000313" key="4">
    <source>
        <dbReference type="Proteomes" id="UP001597296"/>
    </source>
</evidence>
<comment type="caution">
    <text evidence="3">The sequence shown here is derived from an EMBL/GenBank/DDBJ whole genome shotgun (WGS) entry which is preliminary data.</text>
</comment>
<dbReference type="Proteomes" id="UP001597296">
    <property type="component" value="Unassembled WGS sequence"/>
</dbReference>
<gene>
    <name evidence="3" type="ORF">ACFSNB_15730</name>
</gene>
<evidence type="ECO:0000256" key="1">
    <source>
        <dbReference type="SAM" id="SignalP"/>
    </source>
</evidence>
<evidence type="ECO:0000259" key="2">
    <source>
        <dbReference type="Pfam" id="PF13501"/>
    </source>
</evidence>
<dbReference type="InterPro" id="IPR032711">
    <property type="entry name" value="SoxY"/>
</dbReference>
<keyword evidence="1" id="KW-0732">Signal</keyword>
<feature type="signal peptide" evidence="1">
    <location>
        <begin position="1"/>
        <end position="18"/>
    </location>
</feature>
<feature type="chain" id="PRO_5045772777" evidence="1">
    <location>
        <begin position="19"/>
        <end position="140"/>
    </location>
</feature>
<feature type="domain" description="Ig-like SoxY" evidence="2">
    <location>
        <begin position="41"/>
        <end position="138"/>
    </location>
</feature>
<sequence length="140" mass="14623">MLVGLALGMMLAPAAARAVSVPPALAEALRALGLEAERVAWSSELVLTAPELAEDGAAVPVSLLLPEGTRPVELHLFAPGNRKAWLASFTPLSELARPEWRLRIRVGRSQTLAAVARLADGRLLGATAEVRITAGGGCRS</sequence>
<evidence type="ECO:0000313" key="3">
    <source>
        <dbReference type="EMBL" id="MFD2235258.1"/>
    </source>
</evidence>
<proteinExistence type="predicted"/>
<dbReference type="RefSeq" id="WP_377318273.1">
    <property type="nucleotide sequence ID" value="NZ_JBHUIY010000040.1"/>
</dbReference>
<reference evidence="4" key="1">
    <citation type="journal article" date="2019" name="Int. J. Syst. Evol. Microbiol.">
        <title>The Global Catalogue of Microorganisms (GCM) 10K type strain sequencing project: providing services to taxonomists for standard genome sequencing and annotation.</title>
        <authorList>
            <consortium name="The Broad Institute Genomics Platform"/>
            <consortium name="The Broad Institute Genome Sequencing Center for Infectious Disease"/>
            <person name="Wu L."/>
            <person name="Ma J."/>
        </authorList>
    </citation>
    <scope>NUCLEOTIDE SEQUENCE [LARGE SCALE GENOMIC DNA]</scope>
    <source>
        <strain evidence="4">KCTC 15012</strain>
    </source>
</reference>
<protein>
    <submittedName>
        <fullName evidence="3">Thiosulfate oxidation carrier protein SoxY</fullName>
    </submittedName>
</protein>
<dbReference type="InterPro" id="IPR038162">
    <property type="entry name" value="SoxY_sf"/>
</dbReference>
<accession>A0ABW5CGZ4</accession>
<keyword evidence="4" id="KW-1185">Reference proteome</keyword>
<organism evidence="3 4">
    <name type="scientific">Phaeospirillum tilakii</name>
    <dbReference type="NCBI Taxonomy" id="741673"/>
    <lineage>
        <taxon>Bacteria</taxon>
        <taxon>Pseudomonadati</taxon>
        <taxon>Pseudomonadota</taxon>
        <taxon>Alphaproteobacteria</taxon>
        <taxon>Rhodospirillales</taxon>
        <taxon>Rhodospirillaceae</taxon>
        <taxon>Phaeospirillum</taxon>
    </lineage>
</organism>
<name>A0ABW5CGZ4_9PROT</name>
<dbReference type="Pfam" id="PF13501">
    <property type="entry name" value="SoxY"/>
    <property type="match status" value="1"/>
</dbReference>